<dbReference type="Proteomes" id="UP000673383">
    <property type="component" value="Unassembled WGS sequence"/>
</dbReference>
<dbReference type="InterPro" id="IPR002300">
    <property type="entry name" value="aa-tRNA-synth_Ia"/>
</dbReference>
<dbReference type="GO" id="GO:0006438">
    <property type="term" value="P:valyl-tRNA aminoacylation"/>
    <property type="evidence" value="ECO:0007669"/>
    <property type="project" value="InterPro"/>
</dbReference>
<gene>
    <name evidence="9" type="ORF">JOH49_003421</name>
</gene>
<proteinExistence type="predicted"/>
<dbReference type="GO" id="GO:0005829">
    <property type="term" value="C:cytosol"/>
    <property type="evidence" value="ECO:0007669"/>
    <property type="project" value="TreeGrafter"/>
</dbReference>
<evidence type="ECO:0000256" key="6">
    <source>
        <dbReference type="ARBA" id="ARBA00023146"/>
    </source>
</evidence>
<dbReference type="GO" id="GO:0005524">
    <property type="term" value="F:ATP binding"/>
    <property type="evidence" value="ECO:0007669"/>
    <property type="project" value="UniProtKB-KW"/>
</dbReference>
<dbReference type="PANTHER" id="PTHR11946:SF93">
    <property type="entry name" value="VALINE--TRNA LIGASE, CHLOROPLASTIC_MITOCHONDRIAL 2"/>
    <property type="match status" value="1"/>
</dbReference>
<keyword evidence="6 9" id="KW-0030">Aminoacyl-tRNA synthetase</keyword>
<sequence length="204" mass="23324">MVEPFLTDQWFVNAEVLAQPAIKAVVEGDTVFLPKQWETTNLDWMRNIQPWTISRQLWWGHRNPAWFGPDGTIFVEETDEKAKAQARLHYGHDEPLTQDEDVLDTWFSSALWPFSTLGWPEQTTDLERFYPTDTLITGFDIIPFWAARMMMQGLQLTGEGPFRRVFINALVRDTSGAKMSKSKGNVLDPLALSMSSEPTPCASR</sequence>
<dbReference type="AlphaFoldDB" id="A0A8I1Y595"/>
<evidence type="ECO:0000256" key="3">
    <source>
        <dbReference type="ARBA" id="ARBA00022741"/>
    </source>
</evidence>
<evidence type="ECO:0000313" key="10">
    <source>
        <dbReference type="Proteomes" id="UP000673383"/>
    </source>
</evidence>
<organism evidence="9 10">
    <name type="scientific">Bradyrhizobium elkanii</name>
    <dbReference type="NCBI Taxonomy" id="29448"/>
    <lineage>
        <taxon>Bacteria</taxon>
        <taxon>Pseudomonadati</taxon>
        <taxon>Pseudomonadota</taxon>
        <taxon>Alphaproteobacteria</taxon>
        <taxon>Hyphomicrobiales</taxon>
        <taxon>Nitrobacteraceae</taxon>
        <taxon>Bradyrhizobium</taxon>
    </lineage>
</organism>
<evidence type="ECO:0000256" key="5">
    <source>
        <dbReference type="ARBA" id="ARBA00022917"/>
    </source>
</evidence>
<evidence type="ECO:0000259" key="8">
    <source>
        <dbReference type="Pfam" id="PF00133"/>
    </source>
</evidence>
<dbReference type="RefSeq" id="WP_338139840.1">
    <property type="nucleotide sequence ID" value="NZ_CP126003.1"/>
</dbReference>
<dbReference type="PANTHER" id="PTHR11946">
    <property type="entry name" value="VALYL-TRNA SYNTHETASES"/>
    <property type="match status" value="1"/>
</dbReference>
<keyword evidence="4" id="KW-0067">ATP-binding</keyword>
<accession>A0A8I1Y595</accession>
<dbReference type="PRINTS" id="PR00986">
    <property type="entry name" value="TRNASYNTHVAL"/>
</dbReference>
<dbReference type="InterPro" id="IPR014729">
    <property type="entry name" value="Rossmann-like_a/b/a_fold"/>
</dbReference>
<dbReference type="Pfam" id="PF00133">
    <property type="entry name" value="tRNA-synt_1"/>
    <property type="match status" value="1"/>
</dbReference>
<keyword evidence="2 9" id="KW-0436">Ligase</keyword>
<dbReference type="EMBL" id="JAFICZ010000001">
    <property type="protein sequence ID" value="MBP1293668.1"/>
    <property type="molecule type" value="Genomic_DNA"/>
</dbReference>
<evidence type="ECO:0000256" key="2">
    <source>
        <dbReference type="ARBA" id="ARBA00022598"/>
    </source>
</evidence>
<keyword evidence="5" id="KW-0648">Protein biosynthesis</keyword>
<dbReference type="InterPro" id="IPR002303">
    <property type="entry name" value="Valyl-tRNA_ligase"/>
</dbReference>
<name>A0A8I1Y595_BRAEL</name>
<evidence type="ECO:0000256" key="7">
    <source>
        <dbReference type="ARBA" id="ARBA00029936"/>
    </source>
</evidence>
<dbReference type="GO" id="GO:0004832">
    <property type="term" value="F:valine-tRNA ligase activity"/>
    <property type="evidence" value="ECO:0007669"/>
    <property type="project" value="UniProtKB-EC"/>
</dbReference>
<evidence type="ECO:0000256" key="4">
    <source>
        <dbReference type="ARBA" id="ARBA00022840"/>
    </source>
</evidence>
<dbReference type="SUPFAM" id="SSF52374">
    <property type="entry name" value="Nucleotidylyl transferase"/>
    <property type="match status" value="1"/>
</dbReference>
<comment type="caution">
    <text evidence="9">The sequence shown here is derived from an EMBL/GenBank/DDBJ whole genome shotgun (WGS) entry which is preliminary data.</text>
</comment>
<keyword evidence="3" id="KW-0547">Nucleotide-binding</keyword>
<feature type="domain" description="Aminoacyl-tRNA synthetase class Ia" evidence="8">
    <location>
        <begin position="4"/>
        <end position="191"/>
    </location>
</feature>
<reference evidence="9" key="1">
    <citation type="submission" date="2021-02" db="EMBL/GenBank/DDBJ databases">
        <title>Genomic Encyclopedia of Type Strains, Phase IV (KMG-V): Genome sequencing to study the core and pangenomes of soil and plant-associated prokaryotes.</title>
        <authorList>
            <person name="Whitman W."/>
        </authorList>
    </citation>
    <scope>NUCLEOTIDE SEQUENCE</scope>
    <source>
        <strain evidence="9">USDA 406</strain>
    </source>
</reference>
<evidence type="ECO:0000256" key="1">
    <source>
        <dbReference type="ARBA" id="ARBA00013169"/>
    </source>
</evidence>
<protein>
    <recommendedName>
        <fullName evidence="1">valine--tRNA ligase</fullName>
        <ecNumber evidence="1">6.1.1.9</ecNumber>
    </recommendedName>
    <alternativeName>
        <fullName evidence="7">Valyl-tRNA synthetase</fullName>
    </alternativeName>
</protein>
<dbReference type="EC" id="6.1.1.9" evidence="1"/>
<evidence type="ECO:0000313" key="9">
    <source>
        <dbReference type="EMBL" id="MBP1293668.1"/>
    </source>
</evidence>
<dbReference type="Gene3D" id="3.40.50.620">
    <property type="entry name" value="HUPs"/>
    <property type="match status" value="1"/>
</dbReference>